<protein>
    <submittedName>
        <fullName evidence="1">Uncharacterized protein</fullName>
    </submittedName>
</protein>
<sequence length="129" mass="14310">MTLASSACLSSNHFLELDHMIAAAPKIEEAAMPFPRRVTSRRNSTRTRAGQRHQKLCTLDRTIEPVRRGLFLHRRTRRGGGKVGRLGSSKVPIRALYLGGPKHEDAERSVLGAGFWLGHEPVRALPPPL</sequence>
<evidence type="ECO:0000313" key="2">
    <source>
        <dbReference type="Proteomes" id="UP000024900"/>
    </source>
</evidence>
<organism evidence="1 2">
    <name type="scientific">Bradyrhizobium diazoefficiens SEMIA 5080</name>
    <dbReference type="NCBI Taxonomy" id="754504"/>
    <lineage>
        <taxon>Bacteria</taxon>
        <taxon>Pseudomonadati</taxon>
        <taxon>Pseudomonadota</taxon>
        <taxon>Alphaproteobacteria</taxon>
        <taxon>Hyphomicrobiales</taxon>
        <taxon>Nitrobacteraceae</taxon>
        <taxon>Bradyrhizobium</taxon>
    </lineage>
</organism>
<gene>
    <name evidence="1" type="ORF">BJA5080_08032</name>
</gene>
<proteinExistence type="predicted"/>
<dbReference type="AlphaFoldDB" id="A0A837CS05"/>
<comment type="caution">
    <text evidence="1">The sequence shown here is derived from an EMBL/GenBank/DDBJ whole genome shotgun (WGS) entry which is preliminary data.</text>
</comment>
<accession>A0A837CS05</accession>
<reference evidence="1 2" key="1">
    <citation type="journal article" date="2014" name="BMC Genomics">
        <title>Comparative genomics of Bradyrhizobium japonicum CPAC 15 and Bradyrhizobium diazoefficiens CPAC 7: elite model strains for understanding symbiotic performance with soybean.</title>
        <authorList>
            <person name="Siqueira A.F."/>
            <person name="Ormeno-Orrillo E."/>
            <person name="Souza R.C."/>
            <person name="Rodrigues E.P."/>
            <person name="Almeida L.G."/>
            <person name="Barcellos F.G."/>
            <person name="Batista J.S."/>
            <person name="Nakatami A.S."/>
            <person name="Martinez-Romero E."/>
            <person name="Vasconcelos A.T."/>
            <person name="Hungria M."/>
        </authorList>
    </citation>
    <scope>NUCLEOTIDE SEQUENCE [LARGE SCALE GENOMIC DNA]</scope>
    <source>
        <strain evidence="1 2">SEMIA 5080</strain>
    </source>
</reference>
<dbReference type="EMBL" id="ADOU02000001">
    <property type="protein sequence ID" value="KGJ71495.1"/>
    <property type="molecule type" value="Genomic_DNA"/>
</dbReference>
<evidence type="ECO:0000313" key="1">
    <source>
        <dbReference type="EMBL" id="KGJ71495.1"/>
    </source>
</evidence>
<dbReference type="Proteomes" id="UP000024900">
    <property type="component" value="Unassembled WGS sequence"/>
</dbReference>
<name>A0A837CS05_9BRAD</name>